<keyword evidence="3" id="KW-1185">Reference proteome</keyword>
<dbReference type="InterPro" id="IPR006750">
    <property type="entry name" value="YdcZ"/>
</dbReference>
<accession>A0AAQ0S6Y8</accession>
<reference evidence="2 3" key="1">
    <citation type="submission" date="2018-10" db="EMBL/GenBank/DDBJ databases">
        <title>Staphylococcus pseudoxylosus sp. nov., isolated from bovine mastitis.</title>
        <authorList>
            <person name="Macfadyen A.C."/>
            <person name="Leroy S."/>
            <person name="Harrison E.M."/>
            <person name="Parkhill J."/>
            <person name="Holmes M.A."/>
            <person name="Paterson G.K."/>
        </authorList>
    </citation>
    <scope>NUCLEOTIDE SEQUENCE [LARGE SCALE GENOMIC DNA]</scope>
    <source>
        <strain evidence="2 3">S04009</strain>
    </source>
</reference>
<feature type="transmembrane region" description="Helical" evidence="1">
    <location>
        <begin position="293"/>
        <end position="308"/>
    </location>
</feature>
<comment type="caution">
    <text evidence="2">The sequence shown here is derived from an EMBL/GenBank/DDBJ whole genome shotgun (WGS) entry which is preliminary data.</text>
</comment>
<organism evidence="2 3">
    <name type="scientific">Staphylococcus pseudoxylosus</name>
    <dbReference type="NCBI Taxonomy" id="2282419"/>
    <lineage>
        <taxon>Bacteria</taxon>
        <taxon>Bacillati</taxon>
        <taxon>Bacillota</taxon>
        <taxon>Bacilli</taxon>
        <taxon>Bacillales</taxon>
        <taxon>Staphylococcaceae</taxon>
        <taxon>Staphylococcus</taxon>
    </lineage>
</organism>
<feature type="transmembrane region" description="Helical" evidence="1">
    <location>
        <begin position="6"/>
        <end position="21"/>
    </location>
</feature>
<dbReference type="PANTHER" id="PTHR34821">
    <property type="entry name" value="INNER MEMBRANE PROTEIN YDCZ"/>
    <property type="match status" value="1"/>
</dbReference>
<evidence type="ECO:0000256" key="1">
    <source>
        <dbReference type="SAM" id="Phobius"/>
    </source>
</evidence>
<keyword evidence="1" id="KW-1133">Transmembrane helix</keyword>
<feature type="transmembrane region" description="Helical" evidence="1">
    <location>
        <begin position="257"/>
        <end position="281"/>
    </location>
</feature>
<feature type="transmembrane region" description="Helical" evidence="1">
    <location>
        <begin position="73"/>
        <end position="91"/>
    </location>
</feature>
<keyword evidence="1" id="KW-0812">Transmembrane</keyword>
<gene>
    <name evidence="2" type="ORF">D9V42_07165</name>
</gene>
<proteinExistence type="predicted"/>
<dbReference type="EMBL" id="RCVN01000006">
    <property type="protein sequence ID" value="RMI85348.1"/>
    <property type="molecule type" value="Genomic_DNA"/>
</dbReference>
<sequence>MVLLYIIGIVAGMVVPFQTSINSRLSLYTRSSFYASTISFATGTLFLILINLIINPHVFTGQFYSNQSLNYQWFVGGMLGVIFLTGNLLLLPRLGASLTVVMTVAGQIIMGVAIDSFGWFGADKHPFTLLKVLGILFLIFGILLMNYVRRDPKDKAQSSTVYIWLIIGFIFGFCPPIQTAINSALGQQLHSSIMASLVSFTVGTIVLFILTLIFNKSLKVATFNNRQGKLKPIYFIGGILGVIFVTTNIILMPHLGAALTTIIVMLGQMLMGIIIDHFGLLGTNVNKVTPRKVSGIIAIMIGIILLRLF</sequence>
<evidence type="ECO:0000313" key="3">
    <source>
        <dbReference type="Proteomes" id="UP000269505"/>
    </source>
</evidence>
<dbReference type="PANTHER" id="PTHR34821:SF2">
    <property type="entry name" value="INNER MEMBRANE PROTEIN YDCZ"/>
    <property type="match status" value="1"/>
</dbReference>
<name>A0AAQ0S6Y8_9STAP</name>
<feature type="transmembrane region" description="Helical" evidence="1">
    <location>
        <begin position="33"/>
        <end position="53"/>
    </location>
</feature>
<evidence type="ECO:0000313" key="2">
    <source>
        <dbReference type="EMBL" id="RMI85348.1"/>
    </source>
</evidence>
<dbReference type="GO" id="GO:0005886">
    <property type="term" value="C:plasma membrane"/>
    <property type="evidence" value="ECO:0007669"/>
    <property type="project" value="TreeGrafter"/>
</dbReference>
<feature type="transmembrane region" description="Helical" evidence="1">
    <location>
        <begin position="98"/>
        <end position="122"/>
    </location>
</feature>
<feature type="transmembrane region" description="Helical" evidence="1">
    <location>
        <begin position="193"/>
        <end position="213"/>
    </location>
</feature>
<feature type="transmembrane region" description="Helical" evidence="1">
    <location>
        <begin position="233"/>
        <end position="251"/>
    </location>
</feature>
<keyword evidence="1" id="KW-0472">Membrane</keyword>
<dbReference type="GeneID" id="82527679"/>
<dbReference type="AlphaFoldDB" id="A0AAQ0S6Y8"/>
<feature type="transmembrane region" description="Helical" evidence="1">
    <location>
        <begin position="160"/>
        <end position="181"/>
    </location>
</feature>
<protein>
    <submittedName>
        <fullName evidence="2">DMT family transporter</fullName>
    </submittedName>
</protein>
<dbReference type="RefSeq" id="WP_107554546.1">
    <property type="nucleotide sequence ID" value="NZ_CP075499.1"/>
</dbReference>
<feature type="transmembrane region" description="Helical" evidence="1">
    <location>
        <begin position="128"/>
        <end position="148"/>
    </location>
</feature>
<dbReference type="Proteomes" id="UP000269505">
    <property type="component" value="Unassembled WGS sequence"/>
</dbReference>
<dbReference type="Pfam" id="PF04657">
    <property type="entry name" value="DMT_YdcZ"/>
    <property type="match status" value="2"/>
</dbReference>